<proteinExistence type="predicted"/>
<reference evidence="2 3" key="1">
    <citation type="submission" date="2020-04" db="EMBL/GenBank/DDBJ databases">
        <title>Perkinsus chesapeaki whole genome sequence.</title>
        <authorList>
            <person name="Bogema D.R."/>
        </authorList>
    </citation>
    <scope>NUCLEOTIDE SEQUENCE [LARGE SCALE GENOMIC DNA]</scope>
    <source>
        <strain evidence="2">ATCC PRA-425</strain>
    </source>
</reference>
<keyword evidence="1" id="KW-0472">Membrane</keyword>
<protein>
    <submittedName>
        <fullName evidence="2">Uncharacterized protein</fullName>
    </submittedName>
</protein>
<comment type="caution">
    <text evidence="2">The sequence shown here is derived from an EMBL/GenBank/DDBJ whole genome shotgun (WGS) entry which is preliminary data.</text>
</comment>
<feature type="transmembrane region" description="Helical" evidence="1">
    <location>
        <begin position="33"/>
        <end position="55"/>
    </location>
</feature>
<keyword evidence="1" id="KW-1133">Transmembrane helix</keyword>
<dbReference type="AlphaFoldDB" id="A0A7J6LJJ2"/>
<sequence>MSTQDHDSSRAMMEQVFSVAGTIPERALMVGTWLGRGIFTSTLFGIVGGHLGVFTFGCGPVIPFAVGSWLGFTASLLWSYKSLQRLMSGQGRPLYFADPVHSDTASGGYIVIATVEGDLAVLELRLANSSFHLVDWEGFMKGLESSWVKTGWAITAMYSIRPAIKELEERKIAGVTEEYAAV</sequence>
<name>A0A7J6LJJ2_PERCH</name>
<evidence type="ECO:0000313" key="2">
    <source>
        <dbReference type="EMBL" id="KAF4659438.1"/>
    </source>
</evidence>
<evidence type="ECO:0000313" key="3">
    <source>
        <dbReference type="Proteomes" id="UP000591131"/>
    </source>
</evidence>
<evidence type="ECO:0000256" key="1">
    <source>
        <dbReference type="SAM" id="Phobius"/>
    </source>
</evidence>
<keyword evidence="3" id="KW-1185">Reference proteome</keyword>
<gene>
    <name evidence="2" type="ORF">FOL47_007583</name>
</gene>
<keyword evidence="1" id="KW-0812">Transmembrane</keyword>
<accession>A0A7J6LJJ2</accession>
<dbReference type="Proteomes" id="UP000591131">
    <property type="component" value="Unassembled WGS sequence"/>
</dbReference>
<organism evidence="2 3">
    <name type="scientific">Perkinsus chesapeaki</name>
    <name type="common">Clam parasite</name>
    <name type="synonym">Perkinsus andrewsi</name>
    <dbReference type="NCBI Taxonomy" id="330153"/>
    <lineage>
        <taxon>Eukaryota</taxon>
        <taxon>Sar</taxon>
        <taxon>Alveolata</taxon>
        <taxon>Perkinsozoa</taxon>
        <taxon>Perkinsea</taxon>
        <taxon>Perkinsida</taxon>
        <taxon>Perkinsidae</taxon>
        <taxon>Perkinsus</taxon>
    </lineage>
</organism>
<feature type="transmembrane region" description="Helical" evidence="1">
    <location>
        <begin position="61"/>
        <end position="80"/>
    </location>
</feature>
<dbReference type="EMBL" id="JAAPAO010000452">
    <property type="protein sequence ID" value="KAF4659438.1"/>
    <property type="molecule type" value="Genomic_DNA"/>
</dbReference>